<dbReference type="GO" id="GO:0044281">
    <property type="term" value="P:small molecule metabolic process"/>
    <property type="evidence" value="ECO:0007669"/>
    <property type="project" value="UniProtKB-ARBA"/>
</dbReference>
<dbReference type="SUPFAM" id="SSF52922">
    <property type="entry name" value="TK C-terminal domain-like"/>
    <property type="match status" value="1"/>
</dbReference>
<dbReference type="PANTHER" id="PTHR48084:SF3">
    <property type="entry name" value="SUBUNIT OF PYRUVATE:FLAVODOXIN OXIDOREDUCTASE"/>
    <property type="match status" value="1"/>
</dbReference>
<evidence type="ECO:0000256" key="3">
    <source>
        <dbReference type="ARBA" id="ARBA00022982"/>
    </source>
</evidence>
<dbReference type="Pfam" id="PF02775">
    <property type="entry name" value="TPP_enzyme_C"/>
    <property type="match status" value="1"/>
</dbReference>
<evidence type="ECO:0000313" key="10">
    <source>
        <dbReference type="EMBL" id="NGO53744.1"/>
    </source>
</evidence>
<dbReference type="CDD" id="cd07034">
    <property type="entry name" value="TPP_PYR_PFOR_IOR-alpha_like"/>
    <property type="match status" value="1"/>
</dbReference>
<dbReference type="GO" id="GO:0051539">
    <property type="term" value="F:4 iron, 4 sulfur cluster binding"/>
    <property type="evidence" value="ECO:0007669"/>
    <property type="project" value="UniProtKB-KW"/>
</dbReference>
<dbReference type="Gene3D" id="3.40.920.10">
    <property type="entry name" value="Pyruvate-ferredoxin oxidoreductase, PFOR, domain III"/>
    <property type="match status" value="1"/>
</dbReference>
<feature type="domain" description="DUF6537" evidence="9">
    <location>
        <begin position="936"/>
        <end position="1133"/>
    </location>
</feature>
<dbReference type="RefSeq" id="WP_165031395.1">
    <property type="nucleotide sequence ID" value="NZ_JAAKZF010000036.1"/>
</dbReference>
<keyword evidence="11" id="KW-1185">Reference proteome</keyword>
<protein>
    <submittedName>
        <fullName evidence="10">Indolepyruvate ferredoxin oxidoreductase family protein</fullName>
    </submittedName>
</protein>
<dbReference type="GO" id="GO:0016625">
    <property type="term" value="F:oxidoreductase activity, acting on the aldehyde or oxo group of donors, iron-sulfur protein as acceptor"/>
    <property type="evidence" value="ECO:0007669"/>
    <property type="project" value="UniProtKB-ARBA"/>
</dbReference>
<evidence type="ECO:0000256" key="4">
    <source>
        <dbReference type="ARBA" id="ARBA00023002"/>
    </source>
</evidence>
<keyword evidence="4" id="KW-0560">Oxidoreductase</keyword>
<dbReference type="InterPro" id="IPR029061">
    <property type="entry name" value="THDP-binding"/>
</dbReference>
<evidence type="ECO:0000259" key="7">
    <source>
        <dbReference type="Pfam" id="PF01558"/>
    </source>
</evidence>
<dbReference type="SUPFAM" id="SSF52518">
    <property type="entry name" value="Thiamin diphosphate-binding fold (THDP-binding)"/>
    <property type="match status" value="2"/>
</dbReference>
<keyword evidence="3" id="KW-0249">Electron transport</keyword>
<dbReference type="Proteomes" id="UP001642900">
    <property type="component" value="Unassembled WGS sequence"/>
</dbReference>
<organism evidence="10 11">
    <name type="scientific">Allomesorhizobium camelthorni</name>
    <dbReference type="NCBI Taxonomy" id="475069"/>
    <lineage>
        <taxon>Bacteria</taxon>
        <taxon>Pseudomonadati</taxon>
        <taxon>Pseudomonadota</taxon>
        <taxon>Alphaproteobacteria</taxon>
        <taxon>Hyphomicrobiales</taxon>
        <taxon>Phyllobacteriaceae</taxon>
        <taxon>Allomesorhizobium</taxon>
    </lineage>
</organism>
<dbReference type="InterPro" id="IPR046667">
    <property type="entry name" value="DUF6537"/>
</dbReference>
<keyword evidence="2" id="KW-0479">Metal-binding</keyword>
<dbReference type="NCBIfam" id="NF009588">
    <property type="entry name" value="PRK13029.1"/>
    <property type="match status" value="1"/>
</dbReference>
<dbReference type="InterPro" id="IPR002869">
    <property type="entry name" value="Pyrv_flavodox_OxRed_cen"/>
</dbReference>
<keyword evidence="1" id="KW-0813">Transport</keyword>
<dbReference type="InterPro" id="IPR009014">
    <property type="entry name" value="Transketo_C/PFOR_II"/>
</dbReference>
<reference evidence="10 11" key="1">
    <citation type="submission" date="2020-02" db="EMBL/GenBank/DDBJ databases">
        <title>Genome sequence of strain CCNWXJ40-4.</title>
        <authorList>
            <person name="Gao J."/>
            <person name="Sun J."/>
        </authorList>
    </citation>
    <scope>NUCLEOTIDE SEQUENCE [LARGE SCALE GENOMIC DNA]</scope>
    <source>
        <strain evidence="10 11">CCNWXJ 40-4</strain>
    </source>
</reference>
<dbReference type="SUPFAM" id="SSF53323">
    <property type="entry name" value="Pyruvate-ferredoxin oxidoreductase, PFOR, domain III"/>
    <property type="match status" value="1"/>
</dbReference>
<evidence type="ECO:0000256" key="5">
    <source>
        <dbReference type="ARBA" id="ARBA00023004"/>
    </source>
</evidence>
<evidence type="ECO:0000259" key="9">
    <source>
        <dbReference type="Pfam" id="PF20169"/>
    </source>
</evidence>
<dbReference type="Pfam" id="PF01558">
    <property type="entry name" value="POR"/>
    <property type="match status" value="1"/>
</dbReference>
<proteinExistence type="predicted"/>
<evidence type="ECO:0000256" key="6">
    <source>
        <dbReference type="ARBA" id="ARBA00023014"/>
    </source>
</evidence>
<dbReference type="Gene3D" id="3.40.50.970">
    <property type="match status" value="1"/>
</dbReference>
<dbReference type="InterPro" id="IPR019752">
    <property type="entry name" value="Pyrv/ketoisovalerate_OxRed_cat"/>
</dbReference>
<evidence type="ECO:0000256" key="1">
    <source>
        <dbReference type="ARBA" id="ARBA00022448"/>
    </source>
</evidence>
<dbReference type="PANTHER" id="PTHR48084">
    <property type="entry name" value="2-OXOGLUTARATE OXIDOREDUCTASE SUBUNIT KORB-RELATED"/>
    <property type="match status" value="1"/>
</dbReference>
<keyword evidence="2" id="KW-0004">4Fe-4S</keyword>
<dbReference type="EMBL" id="JAAKZF010000036">
    <property type="protein sequence ID" value="NGO53744.1"/>
    <property type="molecule type" value="Genomic_DNA"/>
</dbReference>
<feature type="domain" description="Thiamine pyrophosphate enzyme TPP-binding" evidence="8">
    <location>
        <begin position="451"/>
        <end position="539"/>
    </location>
</feature>
<keyword evidence="6" id="KW-0411">Iron-sulfur</keyword>
<dbReference type="InterPro" id="IPR011766">
    <property type="entry name" value="TPP_enzyme_TPP-bd"/>
</dbReference>
<sequence length="1152" mass="124670">MLPDQVSLDDKYALEKGMAYMSGVQALVRLPMLQKARDEANGLNTGGFISGYRGSPLGGYDYAIWGAQKWLKAKGIHFEPGLNEDLAATSIWGSQQLNLFDGALVDGVFGIWYGKGPGADRCGDVFKHANGAGTSRNGGVLAIVGDDHGSHSSTMPHQSEQIFVAAMMPVIAPATLQDYLDFGVGGFALSRYSGCWVGMKAVAQTIETAGTVEIDPMRPDIVVPADFVVPAEGLNIRLVDPPLEQERRLHGPRMAAVQAFARANRFDRLVWNPSGAKVGIAAAGKAYLDLKEALDELGIDEAAAERLGIRLYKIGLVWPLEIAGMKAFAEGLDEIMVVEEKRGLIEDQIAKILYNDPKRPRIVGKQDLAGEVLFPSEGEINPTLVGRRVGAFLSSVLDRDTVIEQNLARLEQIDLAARNLSPVLVRPPFFCSGCPHNTSTVLPEGSRGMAGIGCHGMIAFMPERRTHLWSHMGGEGLAWVGQSPFTSQKHVFQNLGDGTYSHSGLLAIRAAAASKVNITYKILYNDAVAMTGGQSVEGGLTVPQVCEQVLAEGARRVAIVTDEPDKYSSGSIRIPLGIAVHHRDDLDAVQRDLREVEGLTILVYDQTCAAEKRRRRKRGKFPDPDRRIYINQAVCENCGDCTIKSNCISVQPVETDLGRKRRIDQSSCNKDFSCVKGFCPSFVSVSGARVRKASPVARISATDDLKMPVAATIDGTLSILVTGVGGTGVITVGALLGMAARLEGLHCTVLDSTGMAQKNGAVMSHVRIGGKPASVASRIPAGKADVVIACDTVVATGPAALATIRSGATRVIANEKVVPTAAFMQNRDFDFEEATLRKRLADAAGRDMIDFVPAHSIATALLGDAIATNTFMLGFAFQKGLLPLGFEALTRAIELNGVAVETNKQAFEWGRRAARDLDAVVETASLKDAGRAPETLEEIIDHRARLLTAYQDAAYAARYRDVVENVRRAEAGVAPGTADLTRTVAVNLAKLMAYKDEYEVARLYSDGEFRKRLSQEFEGDYRIALHMAPPFLTKRNDAGEPVKRTFGPWIMPALGVLARLKWLRNSRLDPFGRTQERRMERQLIEDYEDNLRGLLAGLRPDNHAAAVEIAAIPDMIRGFGHVKLQSISIAQRRHGALMEKFSAGRAMPVAAE</sequence>
<dbReference type="GO" id="GO:0045333">
    <property type="term" value="P:cellular respiration"/>
    <property type="evidence" value="ECO:0007669"/>
    <property type="project" value="UniProtKB-ARBA"/>
</dbReference>
<keyword evidence="5" id="KW-0408">Iron</keyword>
<dbReference type="NCBIfam" id="NF009589">
    <property type="entry name" value="PRK13030.1"/>
    <property type="match status" value="1"/>
</dbReference>
<evidence type="ECO:0000256" key="2">
    <source>
        <dbReference type="ARBA" id="ARBA00022485"/>
    </source>
</evidence>
<dbReference type="Pfam" id="PF20169">
    <property type="entry name" value="DUF6537"/>
    <property type="match status" value="1"/>
</dbReference>
<dbReference type="GO" id="GO:0030976">
    <property type="term" value="F:thiamine pyrophosphate binding"/>
    <property type="evidence" value="ECO:0007669"/>
    <property type="project" value="InterPro"/>
</dbReference>
<feature type="domain" description="Pyruvate/ketoisovalerate oxidoreductase catalytic" evidence="7">
    <location>
        <begin position="725"/>
        <end position="911"/>
    </location>
</feature>
<name>A0A6G4WGL6_9HYPH</name>
<comment type="caution">
    <text evidence="10">The sequence shown here is derived from an EMBL/GenBank/DDBJ whole genome shotgun (WGS) entry which is preliminary data.</text>
</comment>
<dbReference type="InterPro" id="IPR051457">
    <property type="entry name" value="2-oxoacid:Fd_oxidoreductase"/>
</dbReference>
<evidence type="ECO:0000313" key="11">
    <source>
        <dbReference type="Proteomes" id="UP001642900"/>
    </source>
</evidence>
<gene>
    <name evidence="10" type="ORF">G6N73_21700</name>
</gene>
<accession>A0A6G4WGL6</accession>
<dbReference type="AlphaFoldDB" id="A0A6G4WGL6"/>
<dbReference type="InterPro" id="IPR002880">
    <property type="entry name" value="Pyrv_Fd/Flavodoxin_OxRdtase_N"/>
</dbReference>
<evidence type="ECO:0000259" key="8">
    <source>
        <dbReference type="Pfam" id="PF02775"/>
    </source>
</evidence>